<accession>K1QHD6</accession>
<name>K1QHD6_MAGGI</name>
<protein>
    <submittedName>
        <fullName evidence="1">Uncharacterized protein</fullName>
    </submittedName>
</protein>
<dbReference type="InParanoid" id="K1QHD6"/>
<evidence type="ECO:0000313" key="1">
    <source>
        <dbReference type="EMBL" id="EKC21026.1"/>
    </source>
</evidence>
<organism evidence="1">
    <name type="scientific">Magallana gigas</name>
    <name type="common">Pacific oyster</name>
    <name type="synonym">Crassostrea gigas</name>
    <dbReference type="NCBI Taxonomy" id="29159"/>
    <lineage>
        <taxon>Eukaryota</taxon>
        <taxon>Metazoa</taxon>
        <taxon>Spiralia</taxon>
        <taxon>Lophotrochozoa</taxon>
        <taxon>Mollusca</taxon>
        <taxon>Bivalvia</taxon>
        <taxon>Autobranchia</taxon>
        <taxon>Pteriomorphia</taxon>
        <taxon>Ostreida</taxon>
        <taxon>Ostreoidea</taxon>
        <taxon>Ostreidae</taxon>
        <taxon>Magallana</taxon>
    </lineage>
</organism>
<reference evidence="1" key="1">
    <citation type="journal article" date="2012" name="Nature">
        <title>The oyster genome reveals stress adaptation and complexity of shell formation.</title>
        <authorList>
            <person name="Zhang G."/>
            <person name="Fang X."/>
            <person name="Guo X."/>
            <person name="Li L."/>
            <person name="Luo R."/>
            <person name="Xu F."/>
            <person name="Yang P."/>
            <person name="Zhang L."/>
            <person name="Wang X."/>
            <person name="Qi H."/>
            <person name="Xiong Z."/>
            <person name="Que H."/>
            <person name="Xie Y."/>
            <person name="Holland P.W."/>
            <person name="Paps J."/>
            <person name="Zhu Y."/>
            <person name="Wu F."/>
            <person name="Chen Y."/>
            <person name="Wang J."/>
            <person name="Peng C."/>
            <person name="Meng J."/>
            <person name="Yang L."/>
            <person name="Liu J."/>
            <person name="Wen B."/>
            <person name="Zhang N."/>
            <person name="Huang Z."/>
            <person name="Zhu Q."/>
            <person name="Feng Y."/>
            <person name="Mount A."/>
            <person name="Hedgecock D."/>
            <person name="Xu Z."/>
            <person name="Liu Y."/>
            <person name="Domazet-Loso T."/>
            <person name="Du Y."/>
            <person name="Sun X."/>
            <person name="Zhang S."/>
            <person name="Liu B."/>
            <person name="Cheng P."/>
            <person name="Jiang X."/>
            <person name="Li J."/>
            <person name="Fan D."/>
            <person name="Wang W."/>
            <person name="Fu W."/>
            <person name="Wang T."/>
            <person name="Wang B."/>
            <person name="Zhang J."/>
            <person name="Peng Z."/>
            <person name="Li Y."/>
            <person name="Li N."/>
            <person name="Wang J."/>
            <person name="Chen M."/>
            <person name="He Y."/>
            <person name="Tan F."/>
            <person name="Song X."/>
            <person name="Zheng Q."/>
            <person name="Huang R."/>
            <person name="Yang H."/>
            <person name="Du X."/>
            <person name="Chen L."/>
            <person name="Yang M."/>
            <person name="Gaffney P.M."/>
            <person name="Wang S."/>
            <person name="Luo L."/>
            <person name="She Z."/>
            <person name="Ming Y."/>
            <person name="Huang W."/>
            <person name="Zhang S."/>
            <person name="Huang B."/>
            <person name="Zhang Y."/>
            <person name="Qu T."/>
            <person name="Ni P."/>
            <person name="Miao G."/>
            <person name="Wang J."/>
            <person name="Wang Q."/>
            <person name="Steinberg C.E."/>
            <person name="Wang H."/>
            <person name="Li N."/>
            <person name="Qian L."/>
            <person name="Zhang G."/>
            <person name="Li Y."/>
            <person name="Yang H."/>
            <person name="Liu X."/>
            <person name="Wang J."/>
            <person name="Yin Y."/>
            <person name="Wang J."/>
        </authorList>
    </citation>
    <scope>NUCLEOTIDE SEQUENCE [LARGE SCALE GENOMIC DNA]</scope>
    <source>
        <strain evidence="1">05x7-T-G4-1.051#20</strain>
    </source>
</reference>
<dbReference type="AlphaFoldDB" id="K1QHD6"/>
<dbReference type="EMBL" id="JH816340">
    <property type="protein sequence ID" value="EKC21026.1"/>
    <property type="molecule type" value="Genomic_DNA"/>
</dbReference>
<gene>
    <name evidence="1" type="ORF">CGI_10004806</name>
</gene>
<proteinExistence type="predicted"/>
<dbReference type="HOGENOM" id="CLU_2924862_0_0_1"/>
<sequence>MLSQGVIDWQGRRIPGFRVGMPEKILTVKSSDNYNIPSESEAVIEVELDLDETDEEYNRTN</sequence>